<dbReference type="InterPro" id="IPR051330">
    <property type="entry name" value="Phosphatase_reg/MetRdx"/>
</dbReference>
<comment type="caution">
    <text evidence="2">The sequence shown here is derived from an EMBL/GenBank/DDBJ whole genome shotgun (WGS) entry which is preliminary data.</text>
</comment>
<organism evidence="2 3">
    <name type="scientific">Chytriomyces confervae</name>
    <dbReference type="NCBI Taxonomy" id="246404"/>
    <lineage>
        <taxon>Eukaryota</taxon>
        <taxon>Fungi</taxon>
        <taxon>Fungi incertae sedis</taxon>
        <taxon>Chytridiomycota</taxon>
        <taxon>Chytridiomycota incertae sedis</taxon>
        <taxon>Chytridiomycetes</taxon>
        <taxon>Chytridiales</taxon>
        <taxon>Chytriomycetaceae</taxon>
        <taxon>Chytriomyces</taxon>
    </lineage>
</organism>
<comment type="similarity">
    <text evidence="1">Belongs to the TIP41 family.</text>
</comment>
<evidence type="ECO:0000313" key="3">
    <source>
        <dbReference type="Proteomes" id="UP000320333"/>
    </source>
</evidence>
<name>A0A507DNG3_9FUNG</name>
<dbReference type="OrthoDB" id="10253878at2759"/>
<dbReference type="PANTHER" id="PTHR21021:SF16">
    <property type="entry name" value="TIP41-LIKE PROTEIN"/>
    <property type="match status" value="1"/>
</dbReference>
<gene>
    <name evidence="2" type="ORF">CcCBS67573_g09873</name>
</gene>
<accession>A0A507DNG3</accession>
<dbReference type="GO" id="GO:0031929">
    <property type="term" value="P:TOR signaling"/>
    <property type="evidence" value="ECO:0007669"/>
    <property type="project" value="TreeGrafter"/>
</dbReference>
<evidence type="ECO:0000256" key="1">
    <source>
        <dbReference type="ARBA" id="ARBA00006658"/>
    </source>
</evidence>
<dbReference type="GO" id="GO:0005829">
    <property type="term" value="C:cytosol"/>
    <property type="evidence" value="ECO:0007669"/>
    <property type="project" value="TreeGrafter"/>
</dbReference>
<dbReference type="STRING" id="246404.A0A507DNG3"/>
<keyword evidence="3" id="KW-1185">Reference proteome</keyword>
<dbReference type="AlphaFoldDB" id="A0A507DNG3"/>
<dbReference type="EMBL" id="QEAP01001039">
    <property type="protein sequence ID" value="TPX52420.1"/>
    <property type="molecule type" value="Genomic_DNA"/>
</dbReference>
<dbReference type="Pfam" id="PF04176">
    <property type="entry name" value="TIP41"/>
    <property type="match status" value="1"/>
</dbReference>
<proteinExistence type="inferred from homology"/>
<evidence type="ECO:0000313" key="2">
    <source>
        <dbReference type="EMBL" id="TPX52420.1"/>
    </source>
</evidence>
<sequence>MLNHRQYKETSKTGILVTTQSATIRLWTVKAPILSAPQMDALKAAANLGLPFPEMFFGFNALCLEVEDRSGVETSSDSNSAAAAAAAFRFSFSAADALGSVDCSEEAMDAVKVAYAKEWTEKSEKLHGTIKQIPRPYDWTYTPKEYHGLLSGADAAAAIPAFKTTTSKIDIEMLKRSEPILFYDEIVLYEDELGDNGACMLTARVRVMKSCFLMLLRFFLRVDGVLFRIHDTRVFHAFDSRTVIRESSRRECSYDRVLGKISGGAFNVASSASAVSTATTASTTSTISTASTAMPPPTMPASNGLTMRGARRTGSLHTLDRASAGATATPGASAASASAGVDLSVLNKADWVAAGMVDPLTIEATTEGVVVDGVHVRVVRDEFDF</sequence>
<dbReference type="PANTHER" id="PTHR21021">
    <property type="entry name" value="GAF/PUTATIVE CYTOSKELETAL PROTEIN"/>
    <property type="match status" value="1"/>
</dbReference>
<reference evidence="2 3" key="1">
    <citation type="journal article" date="2019" name="Sci. Rep.">
        <title>Comparative genomics of chytrid fungi reveal insights into the obligate biotrophic and pathogenic lifestyle of Synchytrium endobioticum.</title>
        <authorList>
            <person name="van de Vossenberg B.T.L.H."/>
            <person name="Warris S."/>
            <person name="Nguyen H.D.T."/>
            <person name="van Gent-Pelzer M.P.E."/>
            <person name="Joly D.L."/>
            <person name="van de Geest H.C."/>
            <person name="Bonants P.J.M."/>
            <person name="Smith D.S."/>
            <person name="Levesque C.A."/>
            <person name="van der Lee T.A.J."/>
        </authorList>
    </citation>
    <scope>NUCLEOTIDE SEQUENCE [LARGE SCALE GENOMIC DNA]</scope>
    <source>
        <strain evidence="2 3">CBS 675.73</strain>
    </source>
</reference>
<dbReference type="Proteomes" id="UP000320333">
    <property type="component" value="Unassembled WGS sequence"/>
</dbReference>
<evidence type="ECO:0008006" key="4">
    <source>
        <dbReference type="Google" id="ProtNLM"/>
    </source>
</evidence>
<dbReference type="InterPro" id="IPR007303">
    <property type="entry name" value="TIP41-like"/>
</dbReference>
<protein>
    <recommendedName>
        <fullName evidence="4">TIP41-like protein</fullName>
    </recommendedName>
</protein>